<reference evidence="1" key="1">
    <citation type="submission" date="2019-05" db="EMBL/GenBank/DDBJ databases">
        <title>Methanoculleus sp. FWC-SCC1, a methanogenic archaeon isolated from deep marine cold seep.</title>
        <authorList>
            <person name="Chen Y.-W."/>
            <person name="Chen S.-C."/>
            <person name="Teng N.-H."/>
            <person name="Lai M.-C."/>
        </authorList>
    </citation>
    <scope>NUCLEOTIDE SEQUENCE</scope>
    <source>
        <strain evidence="1">FWC-SCC1</strain>
    </source>
</reference>
<accession>A0ABT8M980</accession>
<proteinExistence type="predicted"/>
<evidence type="ECO:0000313" key="2">
    <source>
        <dbReference type="Proteomes" id="UP001168338"/>
    </source>
</evidence>
<protein>
    <recommendedName>
        <fullName evidence="3">PIN domain-containing protein</fullName>
    </recommendedName>
</protein>
<dbReference type="Proteomes" id="UP001168338">
    <property type="component" value="Unassembled WGS sequence"/>
</dbReference>
<comment type="caution">
    <text evidence="1">The sequence shown here is derived from an EMBL/GenBank/DDBJ whole genome shotgun (WGS) entry which is preliminary data.</text>
</comment>
<evidence type="ECO:0008006" key="3">
    <source>
        <dbReference type="Google" id="ProtNLM"/>
    </source>
</evidence>
<sequence>MATDYYELAALADQLFAISSDDDEKLAGTLDDLDPEVRRELLASDLLNAYQVFFYFFRERPGDLVEDRLLLHAASDLATGVVIDEFDIYEVILSVQDGAPVITVTDGEEELARFTGRSALRDLERFLDDGL</sequence>
<evidence type="ECO:0000313" key="1">
    <source>
        <dbReference type="EMBL" id="MDN7024466.1"/>
    </source>
</evidence>
<dbReference type="EMBL" id="VCYH01000003">
    <property type="protein sequence ID" value="MDN7024466.1"/>
    <property type="molecule type" value="Genomic_DNA"/>
</dbReference>
<keyword evidence="2" id="KW-1185">Reference proteome</keyword>
<gene>
    <name evidence="1" type="ORF">FGU65_06115</name>
</gene>
<organism evidence="1 2">
    <name type="scientific">Methanoculleus frigidifontis</name>
    <dbReference type="NCBI Taxonomy" id="2584085"/>
    <lineage>
        <taxon>Archaea</taxon>
        <taxon>Methanobacteriati</taxon>
        <taxon>Methanobacteriota</taxon>
        <taxon>Stenosarchaea group</taxon>
        <taxon>Methanomicrobia</taxon>
        <taxon>Methanomicrobiales</taxon>
        <taxon>Methanomicrobiaceae</taxon>
        <taxon>Methanoculleus</taxon>
    </lineage>
</organism>
<name>A0ABT8M980_9EURY</name>